<evidence type="ECO:0000313" key="1">
    <source>
        <dbReference type="EMBL" id="QCT02373.1"/>
    </source>
</evidence>
<protein>
    <submittedName>
        <fullName evidence="1">Uncharacterized protein</fullName>
    </submittedName>
</protein>
<gene>
    <name evidence="1" type="ORF">E6C60_1658</name>
</gene>
<dbReference type="Proteomes" id="UP000300879">
    <property type="component" value="Chromosome"/>
</dbReference>
<dbReference type="KEGG" id="palo:E6C60_1658"/>
<accession>A0A4P8XJE3</accession>
<evidence type="ECO:0000313" key="2">
    <source>
        <dbReference type="Proteomes" id="UP000300879"/>
    </source>
</evidence>
<organism evidence="1 2">
    <name type="scientific">Paenibacillus algicola</name>
    <dbReference type="NCBI Taxonomy" id="2565926"/>
    <lineage>
        <taxon>Bacteria</taxon>
        <taxon>Bacillati</taxon>
        <taxon>Bacillota</taxon>
        <taxon>Bacilli</taxon>
        <taxon>Bacillales</taxon>
        <taxon>Paenibacillaceae</taxon>
        <taxon>Paenibacillus</taxon>
    </lineage>
</organism>
<name>A0A4P8XJE3_9BACL</name>
<dbReference type="AlphaFoldDB" id="A0A4P8XJE3"/>
<reference evidence="1 2" key="1">
    <citation type="submission" date="2019-05" db="EMBL/GenBank/DDBJ databases">
        <authorList>
            <person name="Chen C."/>
        </authorList>
    </citation>
    <scope>NUCLEOTIDE SEQUENCE [LARGE SCALE GENOMIC DNA]</scope>
    <source>
        <strain evidence="1 2">HB172198</strain>
    </source>
</reference>
<sequence>MDMSLNRHRLSGGLLPLEFSDSVVSDKGWSTGSAKRALTK</sequence>
<dbReference type="EMBL" id="CP040396">
    <property type="protein sequence ID" value="QCT02373.1"/>
    <property type="molecule type" value="Genomic_DNA"/>
</dbReference>
<proteinExistence type="predicted"/>
<keyword evidence="2" id="KW-1185">Reference proteome</keyword>